<dbReference type="InterPro" id="IPR004383">
    <property type="entry name" value="rRNA_lsu_MTrfase_RlmN/Cfr"/>
</dbReference>
<dbReference type="PROSITE" id="PS51918">
    <property type="entry name" value="RADICAL_SAM"/>
    <property type="match status" value="1"/>
</dbReference>
<evidence type="ECO:0000256" key="4">
    <source>
        <dbReference type="ARBA" id="ARBA00022552"/>
    </source>
</evidence>
<organism evidence="16 17">
    <name type="scientific">Paenibacillus yanchengensis</name>
    <dbReference type="NCBI Taxonomy" id="2035833"/>
    <lineage>
        <taxon>Bacteria</taxon>
        <taxon>Bacillati</taxon>
        <taxon>Bacillota</taxon>
        <taxon>Bacilli</taxon>
        <taxon>Bacillales</taxon>
        <taxon>Paenibacillaceae</taxon>
        <taxon>Paenibacillus</taxon>
    </lineage>
</organism>
<feature type="domain" description="Radical SAM core" evidence="15">
    <location>
        <begin position="96"/>
        <end position="331"/>
    </location>
</feature>
<evidence type="ECO:0000256" key="10">
    <source>
        <dbReference type="ARBA" id="ARBA00023004"/>
    </source>
</evidence>
<dbReference type="NCBIfam" id="NF000424">
    <property type="entry name" value="CfrAB"/>
    <property type="match status" value="1"/>
</dbReference>
<dbReference type="PANTHER" id="PTHR30544:SF5">
    <property type="entry name" value="RADICAL SAM CORE DOMAIN-CONTAINING PROTEIN"/>
    <property type="match status" value="1"/>
</dbReference>
<dbReference type="SFLD" id="SFLDG01061">
    <property type="entry name" value="methylthiotransferase"/>
    <property type="match status" value="1"/>
</dbReference>
<evidence type="ECO:0000256" key="1">
    <source>
        <dbReference type="ARBA" id="ARBA00004496"/>
    </source>
</evidence>
<feature type="binding site" evidence="14">
    <location>
        <begin position="210"/>
        <end position="212"/>
    </location>
    <ligand>
        <name>S-adenosyl-L-methionine</name>
        <dbReference type="ChEBI" id="CHEBI:59789"/>
    </ligand>
</feature>
<keyword evidence="2 14" id="KW-0004">4Fe-4S</keyword>
<keyword evidence="3 14" id="KW-0963">Cytoplasm</keyword>
<feature type="binding site" evidence="14">
    <location>
        <position position="114"/>
    </location>
    <ligand>
        <name>[4Fe-4S] cluster</name>
        <dbReference type="ChEBI" id="CHEBI:49883"/>
        <note>4Fe-4S-S-AdoMet</note>
    </ligand>
</feature>
<feature type="active site" description="S-methylcysteine intermediate" evidence="14">
    <location>
        <position position="336"/>
    </location>
</feature>
<dbReference type="GO" id="GO:0008168">
    <property type="term" value="F:methyltransferase activity"/>
    <property type="evidence" value="ECO:0007669"/>
    <property type="project" value="UniProtKB-KW"/>
</dbReference>
<dbReference type="SFLD" id="SFLDG01062">
    <property type="entry name" value="methyltransferase_(Class_A)"/>
    <property type="match status" value="1"/>
</dbReference>
<dbReference type="SFLD" id="SFLDF00275">
    <property type="entry name" value="adenosine_C2_methyltransferase"/>
    <property type="match status" value="1"/>
</dbReference>
<comment type="subcellular location">
    <subcellularLocation>
        <location evidence="1 14">Cytoplasm</location>
    </subcellularLocation>
</comment>
<dbReference type="SUPFAM" id="SSF102114">
    <property type="entry name" value="Radical SAM enzymes"/>
    <property type="match status" value="1"/>
</dbReference>
<comment type="cofactor">
    <cofactor evidence="14">
        <name>[4Fe-4S] cluster</name>
        <dbReference type="ChEBI" id="CHEBI:49883"/>
    </cofactor>
    <text evidence="14">Binds 1 [4Fe-4S] cluster. The cluster is coordinated with 3 cysteines and an exchangeable S-adenosyl-L-methionine.</text>
</comment>
<reference evidence="17" key="1">
    <citation type="journal article" date="2019" name="Int. J. Syst. Evol. Microbiol.">
        <title>The Global Catalogue of Microorganisms (GCM) 10K type strain sequencing project: providing services to taxonomists for standard genome sequencing and annotation.</title>
        <authorList>
            <consortium name="The Broad Institute Genomics Platform"/>
            <consortium name="The Broad Institute Genome Sequencing Center for Infectious Disease"/>
            <person name="Wu L."/>
            <person name="Ma J."/>
        </authorList>
    </citation>
    <scope>NUCLEOTIDE SEQUENCE [LARGE SCALE GENOMIC DNA]</scope>
    <source>
        <strain evidence="17">GH52</strain>
    </source>
</reference>
<dbReference type="Pfam" id="PF04055">
    <property type="entry name" value="Radical_SAM"/>
    <property type="match status" value="1"/>
</dbReference>
<keyword evidence="8" id="KW-0819">tRNA processing</keyword>
<dbReference type="Gene3D" id="3.20.20.70">
    <property type="entry name" value="Aldolase class I"/>
    <property type="match status" value="1"/>
</dbReference>
<evidence type="ECO:0000313" key="16">
    <source>
        <dbReference type="EMBL" id="MFD2115350.1"/>
    </source>
</evidence>
<feature type="active site" description="Proton acceptor" evidence="14">
    <location>
        <position position="89"/>
    </location>
</feature>
<evidence type="ECO:0000259" key="15">
    <source>
        <dbReference type="PROSITE" id="PS51918"/>
    </source>
</evidence>
<dbReference type="NCBIfam" id="NF011024">
    <property type="entry name" value="PRK14453.1"/>
    <property type="match status" value="1"/>
</dbReference>
<feature type="binding site" evidence="14">
    <location>
        <position position="291"/>
    </location>
    <ligand>
        <name>S-adenosyl-L-methionine</name>
        <dbReference type="ChEBI" id="CHEBI:59789"/>
    </ligand>
</feature>
<keyword evidence="10 14" id="KW-0408">Iron</keyword>
<proteinExistence type="inferred from homology"/>
<comment type="similarity">
    <text evidence="14">Belongs to the radical SAM superfamily. RlmN family. Cfr subfamily.</text>
</comment>
<gene>
    <name evidence="14" type="primary">cfr</name>
    <name evidence="16" type="ORF">ACFSJH_06335</name>
</gene>
<dbReference type="InterPro" id="IPR013785">
    <property type="entry name" value="Aldolase_TIM"/>
</dbReference>
<dbReference type="NCBIfam" id="TIGR04432">
    <property type="entry name" value="rSAM_Cfr"/>
    <property type="match status" value="1"/>
</dbReference>
<dbReference type="PIRSF" id="PIRSF006004">
    <property type="entry name" value="CHP00048"/>
    <property type="match status" value="1"/>
</dbReference>
<evidence type="ECO:0000256" key="13">
    <source>
        <dbReference type="ARBA" id="ARBA00023251"/>
    </source>
</evidence>
<evidence type="ECO:0000256" key="3">
    <source>
        <dbReference type="ARBA" id="ARBA00022490"/>
    </source>
</evidence>
<dbReference type="InterPro" id="IPR048641">
    <property type="entry name" value="RlmN_N"/>
</dbReference>
<dbReference type="EC" id="2.1.1.224" evidence="14"/>
<dbReference type="InterPro" id="IPR040072">
    <property type="entry name" value="Methyltransferase_A"/>
</dbReference>
<evidence type="ECO:0000256" key="6">
    <source>
        <dbReference type="ARBA" id="ARBA00022679"/>
    </source>
</evidence>
<comment type="catalytic activity">
    <reaction evidence="14">
        <text>adenosine(2503) in 23S rRNA + 2 reduced [2Fe-2S]-[ferredoxin] + 2 S-adenosyl-L-methionine = 8-methyladenosine(2503) in 23S rRNA + 5'-deoxyadenosine + L-methionine + 2 oxidized [2Fe-2S]-[ferredoxin] + S-adenosyl-L-homocysteine</text>
        <dbReference type="Rhea" id="RHEA:42632"/>
        <dbReference type="Rhea" id="RHEA-COMP:10000"/>
        <dbReference type="Rhea" id="RHEA-COMP:10001"/>
        <dbReference type="Rhea" id="RHEA-COMP:10152"/>
        <dbReference type="Rhea" id="RHEA-COMP:10153"/>
        <dbReference type="ChEBI" id="CHEBI:17319"/>
        <dbReference type="ChEBI" id="CHEBI:33737"/>
        <dbReference type="ChEBI" id="CHEBI:33738"/>
        <dbReference type="ChEBI" id="CHEBI:57844"/>
        <dbReference type="ChEBI" id="CHEBI:57856"/>
        <dbReference type="ChEBI" id="CHEBI:59789"/>
        <dbReference type="ChEBI" id="CHEBI:74411"/>
        <dbReference type="ChEBI" id="CHEBI:74543"/>
        <dbReference type="EC" id="2.1.1.224"/>
    </reaction>
</comment>
<dbReference type="CDD" id="cd01335">
    <property type="entry name" value="Radical_SAM"/>
    <property type="match status" value="1"/>
</dbReference>
<dbReference type="InterPro" id="IPR022881">
    <property type="entry name" value="rRNA_lsu_MeTfrase_Cfr"/>
</dbReference>
<dbReference type="GO" id="GO:0032259">
    <property type="term" value="P:methylation"/>
    <property type="evidence" value="ECO:0007669"/>
    <property type="project" value="UniProtKB-KW"/>
</dbReference>
<evidence type="ECO:0000256" key="12">
    <source>
        <dbReference type="ARBA" id="ARBA00023157"/>
    </source>
</evidence>
<dbReference type="Gene3D" id="1.10.150.530">
    <property type="match status" value="1"/>
</dbReference>
<keyword evidence="13 14" id="KW-0046">Antibiotic resistance</keyword>
<feature type="binding site" evidence="14">
    <location>
        <position position="117"/>
    </location>
    <ligand>
        <name>[4Fe-4S] cluster</name>
        <dbReference type="ChEBI" id="CHEBI:49883"/>
        <note>4Fe-4S-S-AdoMet</note>
    </ligand>
</feature>
<feature type="binding site" evidence="14">
    <location>
        <begin position="156"/>
        <end position="157"/>
    </location>
    <ligand>
        <name>S-adenosyl-L-methionine</name>
        <dbReference type="ChEBI" id="CHEBI:59789"/>
    </ligand>
</feature>
<evidence type="ECO:0000256" key="11">
    <source>
        <dbReference type="ARBA" id="ARBA00023014"/>
    </source>
</evidence>
<keyword evidence="11 14" id="KW-0411">Iron-sulfur</keyword>
<comment type="miscellaneous">
    <text evidence="14">Reaction proceeds by a ping-pong mechanism involving intermediate methylation of a conserved cysteine residue.</text>
</comment>
<dbReference type="Pfam" id="PF21016">
    <property type="entry name" value="RlmN_N"/>
    <property type="match status" value="1"/>
</dbReference>
<dbReference type="InterPro" id="IPR007197">
    <property type="entry name" value="rSAM"/>
</dbReference>
<dbReference type="EMBL" id="JBHUHO010000016">
    <property type="protein sequence ID" value="MFD2115350.1"/>
    <property type="molecule type" value="Genomic_DNA"/>
</dbReference>
<protein>
    <recommendedName>
        <fullName evidence="14">Ribosomal RNA large subunit methyltransferase Cfr</fullName>
        <ecNumber evidence="14">2.1.1.224</ecNumber>
    </recommendedName>
    <alternativeName>
        <fullName evidence="14">23S rRNA (adenine(2503)-C(8))-methyltransferase</fullName>
    </alternativeName>
    <alternativeName>
        <fullName evidence="14">23S rRNA m8A2503 methyltransferase</fullName>
    </alternativeName>
</protein>
<evidence type="ECO:0000256" key="7">
    <source>
        <dbReference type="ARBA" id="ARBA00022691"/>
    </source>
</evidence>
<dbReference type="InterPro" id="IPR058240">
    <property type="entry name" value="rSAM_sf"/>
</dbReference>
<name>A0ABW4YIC1_9BACL</name>
<feature type="binding site" evidence="14">
    <location>
        <position position="110"/>
    </location>
    <ligand>
        <name>[4Fe-4S] cluster</name>
        <dbReference type="ChEBI" id="CHEBI:49883"/>
        <note>4Fe-4S-S-AdoMet</note>
    </ligand>
</feature>
<comment type="caution">
    <text evidence="16">The sequence shown here is derived from an EMBL/GenBank/DDBJ whole genome shotgun (WGS) entry which is preliminary data.</text>
</comment>
<dbReference type="Proteomes" id="UP001597362">
    <property type="component" value="Unassembled WGS sequence"/>
</dbReference>
<dbReference type="RefSeq" id="WP_377770515.1">
    <property type="nucleotide sequence ID" value="NZ_JBHUHO010000016.1"/>
</dbReference>
<dbReference type="HAMAP" id="MF_01873">
    <property type="entry name" value="23SrRNA_methyltr_Cfr"/>
    <property type="match status" value="1"/>
</dbReference>
<keyword evidence="4 14" id="KW-0698">rRNA processing</keyword>
<evidence type="ECO:0000256" key="9">
    <source>
        <dbReference type="ARBA" id="ARBA00022723"/>
    </source>
</evidence>
<keyword evidence="9 14" id="KW-0479">Metal-binding</keyword>
<dbReference type="InterPro" id="IPR005839">
    <property type="entry name" value="Methylthiotransferase"/>
</dbReference>
<keyword evidence="7 14" id="KW-0949">S-adenosyl-L-methionine</keyword>
<evidence type="ECO:0000256" key="2">
    <source>
        <dbReference type="ARBA" id="ARBA00022485"/>
    </source>
</evidence>
<feature type="disulfide bond" description="(transient)" evidence="14">
    <location>
        <begin position="103"/>
        <end position="336"/>
    </location>
</feature>
<evidence type="ECO:0000313" key="17">
    <source>
        <dbReference type="Proteomes" id="UP001597362"/>
    </source>
</evidence>
<keyword evidence="17" id="KW-1185">Reference proteome</keyword>
<feature type="binding site" evidence="14">
    <location>
        <position position="187"/>
    </location>
    <ligand>
        <name>S-adenosyl-L-methionine</name>
        <dbReference type="ChEBI" id="CHEBI:59789"/>
    </ligand>
</feature>
<comment type="function">
    <text evidence="14">Specifically methylates position 8 of adenine 2503 in 23S rRNA. Confers resistance to some classes of antibiotics.</text>
</comment>
<dbReference type="SFLD" id="SFLDS00029">
    <property type="entry name" value="Radical_SAM"/>
    <property type="match status" value="2"/>
</dbReference>
<evidence type="ECO:0000256" key="8">
    <source>
        <dbReference type="ARBA" id="ARBA00022694"/>
    </source>
</evidence>
<keyword evidence="12 14" id="KW-1015">Disulfide bond</keyword>
<evidence type="ECO:0000256" key="5">
    <source>
        <dbReference type="ARBA" id="ARBA00022603"/>
    </source>
</evidence>
<dbReference type="SFLD" id="SFLDF00296">
    <property type="entry name" value="adenosine_C8_methyltransferase"/>
    <property type="match status" value="1"/>
</dbReference>
<keyword evidence="5 14" id="KW-0489">Methyltransferase</keyword>
<accession>A0ABW4YIC1</accession>
<dbReference type="NCBIfam" id="TIGR00048">
    <property type="entry name" value="rRNA_mod_RlmN"/>
    <property type="match status" value="1"/>
</dbReference>
<dbReference type="InterPro" id="IPR027492">
    <property type="entry name" value="RNA_MTrfase_RlmN"/>
</dbReference>
<dbReference type="PANTHER" id="PTHR30544">
    <property type="entry name" value="23S RRNA METHYLTRANSFERASE"/>
    <property type="match status" value="1"/>
</dbReference>
<evidence type="ECO:0000256" key="14">
    <source>
        <dbReference type="HAMAP-Rule" id="MF_01873"/>
    </source>
</evidence>
<sequence length="349" mass="39648">MNKKTKYERIQQFLTDIGQPNYRFKQITNAIFKQRINAFEQMTALPKNVRDELKKEFGENVLSIKPVFEQSSQQVRKVLFEISGNNRVESVGMKYRAGWESFCISSQCGCGLGCQFCATGAIGLKRNLTADEITDQLLYFYLNGHSLDSIAFMGMGEALANQQVFGALKILTDSSLFGLSPRRITVSTVGIIPNIKKMTSDFPQVNLTFSLHSPFNEQRSNLMPINDKFPLDEVLTTLDEHIQVTGRKVYIAYIMLRGVNDSIDHAMAVAKLLQNRGQWGHLYHVNLIRYNPTVDAPEHYEETDEEKVQMFYKELQSAGIHVTIRSQFGIDIDAACGQLYGQYQTKKNL</sequence>
<keyword evidence="6 14" id="KW-0808">Transferase</keyword>